<protein>
    <recommendedName>
        <fullName evidence="4">Lipoprotein</fullName>
    </recommendedName>
</protein>
<keyword evidence="1" id="KW-0732">Signal</keyword>
<evidence type="ECO:0000256" key="1">
    <source>
        <dbReference type="SAM" id="SignalP"/>
    </source>
</evidence>
<dbReference type="RefSeq" id="WP_191005380.1">
    <property type="nucleotide sequence ID" value="NZ_JACXAD010000012.1"/>
</dbReference>
<dbReference type="AlphaFoldDB" id="A0A927GJJ8"/>
<sequence>MAYSSPFRYAAALLLSLALLLGSCCANNVCDRDDSREDNILLRFSIDGSRSFTAAELDTIIIQRYPRKFTPTTKPEVVILRRTSAQARDTIVLNNNTPFAQTGTAKLNRYRYVIQYLQGVPGTRRVATPVLTIDSVQLRGSLEGAACCTYYKNTQKTVFINNEPVGQDLKPNPVLTITKPR</sequence>
<dbReference type="EMBL" id="JACXAD010000012">
    <property type="protein sequence ID" value="MBD2768563.1"/>
    <property type="molecule type" value="Genomic_DNA"/>
</dbReference>
<feature type="chain" id="PRO_5036814878" description="Lipoprotein" evidence="1">
    <location>
        <begin position="27"/>
        <end position="181"/>
    </location>
</feature>
<keyword evidence="3" id="KW-1185">Reference proteome</keyword>
<comment type="caution">
    <text evidence="2">The sequence shown here is derived from an EMBL/GenBank/DDBJ whole genome shotgun (WGS) entry which is preliminary data.</text>
</comment>
<reference evidence="2" key="1">
    <citation type="submission" date="2020-09" db="EMBL/GenBank/DDBJ databases">
        <authorList>
            <person name="Kim M.K."/>
        </authorList>
    </citation>
    <scope>NUCLEOTIDE SEQUENCE</scope>
    <source>
        <strain evidence="2">BT664</strain>
    </source>
</reference>
<dbReference type="Proteomes" id="UP000612233">
    <property type="component" value="Unassembled WGS sequence"/>
</dbReference>
<feature type="signal peptide" evidence="1">
    <location>
        <begin position="1"/>
        <end position="26"/>
    </location>
</feature>
<proteinExistence type="predicted"/>
<evidence type="ECO:0000313" key="3">
    <source>
        <dbReference type="Proteomes" id="UP000612233"/>
    </source>
</evidence>
<name>A0A927GJJ8_9BACT</name>
<evidence type="ECO:0008006" key="4">
    <source>
        <dbReference type="Google" id="ProtNLM"/>
    </source>
</evidence>
<organism evidence="2 3">
    <name type="scientific">Hymenobacter montanus</name>
    <dbReference type="NCBI Taxonomy" id="2771359"/>
    <lineage>
        <taxon>Bacteria</taxon>
        <taxon>Pseudomonadati</taxon>
        <taxon>Bacteroidota</taxon>
        <taxon>Cytophagia</taxon>
        <taxon>Cytophagales</taxon>
        <taxon>Hymenobacteraceae</taxon>
        <taxon>Hymenobacter</taxon>
    </lineage>
</organism>
<gene>
    <name evidence="2" type="ORF">IC235_11765</name>
</gene>
<accession>A0A927GJJ8</accession>
<evidence type="ECO:0000313" key="2">
    <source>
        <dbReference type="EMBL" id="MBD2768563.1"/>
    </source>
</evidence>